<keyword evidence="3" id="KW-1185">Reference proteome</keyword>
<protein>
    <submittedName>
        <fullName evidence="2">Alpha-glucan family phosphorylase</fullName>
    </submittedName>
</protein>
<proteinExistence type="inferred from homology"/>
<dbReference type="Pfam" id="PF00343">
    <property type="entry name" value="Phosphorylase"/>
    <property type="match status" value="1"/>
</dbReference>
<dbReference type="RefSeq" id="WP_377094971.1">
    <property type="nucleotide sequence ID" value="NZ_JBHSJM010000001.1"/>
</dbReference>
<evidence type="ECO:0000256" key="1">
    <source>
        <dbReference type="ARBA" id="ARBA00006047"/>
    </source>
</evidence>
<gene>
    <name evidence="2" type="primary">glgP</name>
    <name evidence="2" type="ORF">ACFSQZ_01960</name>
</gene>
<reference evidence="3" key="1">
    <citation type="journal article" date="2019" name="Int. J. Syst. Evol. Microbiol.">
        <title>The Global Catalogue of Microorganisms (GCM) 10K type strain sequencing project: providing services to taxonomists for standard genome sequencing and annotation.</title>
        <authorList>
            <consortium name="The Broad Institute Genomics Platform"/>
            <consortium name="The Broad Institute Genome Sequencing Center for Infectious Disease"/>
            <person name="Wu L."/>
            <person name="Ma J."/>
        </authorList>
    </citation>
    <scope>NUCLEOTIDE SEQUENCE [LARGE SCALE GENOMIC DNA]</scope>
    <source>
        <strain evidence="3">JCM 16545</strain>
    </source>
</reference>
<dbReference type="SUPFAM" id="SSF53756">
    <property type="entry name" value="UDP-Glycosyltransferase/glycogen phosphorylase"/>
    <property type="match status" value="1"/>
</dbReference>
<dbReference type="Proteomes" id="UP001597297">
    <property type="component" value="Unassembled WGS sequence"/>
</dbReference>
<name>A0ABW5DY21_9BACT</name>
<evidence type="ECO:0000313" key="2">
    <source>
        <dbReference type="EMBL" id="MFD2275221.1"/>
    </source>
</evidence>
<evidence type="ECO:0000313" key="3">
    <source>
        <dbReference type="Proteomes" id="UP001597297"/>
    </source>
</evidence>
<dbReference type="InterPro" id="IPR011834">
    <property type="entry name" value="Agluc_phsphrylas"/>
</dbReference>
<organism evidence="2 3">
    <name type="scientific">Rubritalea spongiae</name>
    <dbReference type="NCBI Taxonomy" id="430797"/>
    <lineage>
        <taxon>Bacteria</taxon>
        <taxon>Pseudomonadati</taxon>
        <taxon>Verrucomicrobiota</taxon>
        <taxon>Verrucomicrobiia</taxon>
        <taxon>Verrucomicrobiales</taxon>
        <taxon>Rubritaleaceae</taxon>
        <taxon>Rubritalea</taxon>
    </lineage>
</organism>
<comment type="similarity">
    <text evidence="1">Belongs to the glycogen phosphorylase family.</text>
</comment>
<dbReference type="PANTHER" id="PTHR42655">
    <property type="entry name" value="GLYCOGEN PHOSPHORYLASE"/>
    <property type="match status" value="1"/>
</dbReference>
<dbReference type="NCBIfam" id="TIGR02094">
    <property type="entry name" value="more_P_ylases"/>
    <property type="match status" value="2"/>
</dbReference>
<sequence length="553" mass="62701">MSFLPSPYNHGYEIAPEYTKSVAYFSMEFAIDQALKTYSGGLGFLAGSHMRSAYDLKQNLVGIGMLWSFGYYDQVRDENREMVAAHRRKEYHFLEDHELKFQIRVNGAYVWVKALYLRPTVFGCAPMFFLTTDIEENDYLSRTITHSLYDADKLTRVSQSIVLGAGGAALLEKLGVDPEVWHLNEAHPLPAAFYEAAKHGLEETKKKFVFTTHTPEEAGNEKSSLNLLRQFEYFSGCNEQLLSEVTDLGNDEFNHSLAALRVSRVSNGVSKLHGEVARDMWKRHSGVCPITHITNAQNKRYWADKELDVAVKGGDSKRAQVRKRQMKEKLVTEVANQTGRMFDPDVLTIVWARRFAGYKRPSLITRDWNKFESLLENSTYPVQIIWAGKPYPKDFAAIDEFNQLVKMSKRFANTAVLVGYELALSKLLKCGADIWLNNPVVTREASGTSGMTAAMNGAVNLSTDDGWVCEFAKNGENSFIIPAAPEGVSDQDRDARDCEGFYKIMYDQVLPMYYNDSDAWQKVVENSMRDVVPFFDSDRMASEYYTKIYSSGL</sequence>
<dbReference type="EMBL" id="JBHUJC010000003">
    <property type="protein sequence ID" value="MFD2275221.1"/>
    <property type="molecule type" value="Genomic_DNA"/>
</dbReference>
<dbReference type="PANTHER" id="PTHR42655:SF1">
    <property type="entry name" value="GLYCOGEN PHOSPHORYLASE"/>
    <property type="match status" value="1"/>
</dbReference>
<dbReference type="Gene3D" id="3.40.50.2000">
    <property type="entry name" value="Glycogen Phosphorylase B"/>
    <property type="match status" value="3"/>
</dbReference>
<dbReference type="InterPro" id="IPR052182">
    <property type="entry name" value="Glycogen/Maltodextrin_Phosph"/>
</dbReference>
<comment type="caution">
    <text evidence="2">The sequence shown here is derived from an EMBL/GenBank/DDBJ whole genome shotgun (WGS) entry which is preliminary data.</text>
</comment>
<dbReference type="InterPro" id="IPR000811">
    <property type="entry name" value="Glyco_trans_35"/>
</dbReference>
<accession>A0ABW5DY21</accession>